<gene>
    <name evidence="11" type="primary">LOC111295699</name>
</gene>
<keyword evidence="3 7" id="KW-0547">Nucleotide-binding</keyword>
<evidence type="ECO:0000256" key="6">
    <source>
        <dbReference type="ARBA" id="ARBA00058225"/>
    </source>
</evidence>
<protein>
    <submittedName>
        <fullName evidence="11">Serine/threonine-protein kinase ATG1c-like isoform X3</fullName>
    </submittedName>
</protein>
<dbReference type="Gene3D" id="1.10.510.10">
    <property type="entry name" value="Transferase(Phosphotransferase) domain 1"/>
    <property type="match status" value="1"/>
</dbReference>
<feature type="region of interest" description="Disordered" evidence="8">
    <location>
        <begin position="425"/>
        <end position="445"/>
    </location>
</feature>
<dbReference type="SUPFAM" id="SSF56112">
    <property type="entry name" value="Protein kinase-like (PK-like)"/>
    <property type="match status" value="1"/>
</dbReference>
<proteinExistence type="inferred from homology"/>
<dbReference type="InterPro" id="IPR011009">
    <property type="entry name" value="Kinase-like_dom_sf"/>
</dbReference>
<dbReference type="Proteomes" id="UP000515121">
    <property type="component" value="Unplaced"/>
</dbReference>
<name>A0A6P5YXR0_DURZI</name>
<dbReference type="PROSITE" id="PS00108">
    <property type="entry name" value="PROTEIN_KINASE_ST"/>
    <property type="match status" value="1"/>
</dbReference>
<keyword evidence="4" id="KW-0418">Kinase</keyword>
<dbReference type="InterPro" id="IPR045269">
    <property type="entry name" value="Atg1-like"/>
</dbReference>
<feature type="compositionally biased region" description="Polar residues" evidence="8">
    <location>
        <begin position="505"/>
        <end position="522"/>
    </location>
</feature>
<dbReference type="InterPro" id="IPR017441">
    <property type="entry name" value="Protein_kinase_ATP_BS"/>
</dbReference>
<keyword evidence="5 7" id="KW-0067">ATP-binding</keyword>
<feature type="region of interest" description="Disordered" evidence="8">
    <location>
        <begin position="375"/>
        <end position="394"/>
    </location>
</feature>
<comment type="function">
    <text evidence="6">CIPK serine-threonine protein kinases interact with CBL proteins. Binding of a CBL protein to the regulatory NAF domain of CIPK protein lead to the activation of the kinase in a calcium-dependent manner.</text>
</comment>
<dbReference type="SMART" id="SM00220">
    <property type="entry name" value="S_TKc"/>
    <property type="match status" value="1"/>
</dbReference>
<reference evidence="11" key="1">
    <citation type="submission" date="2025-08" db="UniProtKB">
        <authorList>
            <consortium name="RefSeq"/>
        </authorList>
    </citation>
    <scope>IDENTIFICATION</scope>
    <source>
        <tissue evidence="11">Fruit stalk</tissue>
    </source>
</reference>
<feature type="region of interest" description="Disordered" evidence="8">
    <location>
        <begin position="262"/>
        <end position="313"/>
    </location>
</feature>
<evidence type="ECO:0000256" key="5">
    <source>
        <dbReference type="ARBA" id="ARBA00022840"/>
    </source>
</evidence>
<dbReference type="Pfam" id="PF24497">
    <property type="entry name" value="MIT_ATG1"/>
    <property type="match status" value="1"/>
</dbReference>
<dbReference type="FunFam" id="3.30.200.20:FF:000042">
    <property type="entry name" value="Aurora kinase A"/>
    <property type="match status" value="1"/>
</dbReference>
<dbReference type="GO" id="GO:0005737">
    <property type="term" value="C:cytoplasm"/>
    <property type="evidence" value="ECO:0007669"/>
    <property type="project" value="TreeGrafter"/>
</dbReference>
<evidence type="ECO:0000256" key="3">
    <source>
        <dbReference type="ARBA" id="ARBA00022741"/>
    </source>
</evidence>
<dbReference type="GO" id="GO:0004674">
    <property type="term" value="F:protein serine/threonine kinase activity"/>
    <property type="evidence" value="ECO:0007669"/>
    <property type="project" value="InterPro"/>
</dbReference>
<dbReference type="InterPro" id="IPR000719">
    <property type="entry name" value="Prot_kinase_dom"/>
</dbReference>
<feature type="compositionally biased region" description="Low complexity" evidence="8">
    <location>
        <begin position="375"/>
        <end position="384"/>
    </location>
</feature>
<feature type="region of interest" description="Disordered" evidence="8">
    <location>
        <begin position="505"/>
        <end position="539"/>
    </location>
</feature>
<dbReference type="PANTHER" id="PTHR24348">
    <property type="entry name" value="SERINE/THREONINE-PROTEIN KINASE UNC-51-RELATED"/>
    <property type="match status" value="1"/>
</dbReference>
<evidence type="ECO:0000313" key="10">
    <source>
        <dbReference type="Proteomes" id="UP000515121"/>
    </source>
</evidence>
<dbReference type="GO" id="GO:0005524">
    <property type="term" value="F:ATP binding"/>
    <property type="evidence" value="ECO:0007669"/>
    <property type="project" value="UniProtKB-UniRule"/>
</dbReference>
<sequence>MAQATGRGRVLGDYLVGRQIGSGSSSTVWHARHRVHGTEVAIKEIVTGRLNKKLLDSLMSEIFILKRINHPNIIQLYDIIEVPGKIHLVLEYCKGGDLFMYITRHGRVPEATAKHFMQQLASGLQVLRENNVIHRDLKPQNLLLSKNDSNAVLRIADFGFARSLQPRGLAETLCGSPLYMAPEIMQLQKYDAKADLWSVGAILFQLVTGKTPFNGNSQIQGQSDKSLRSQRISRAGYPFSESGHVRNTEESFQEDFLPFFLDDDSSGPEGSPSVAKKRSSMKSAYRFSPDAKDTREATSNPLNKVDFTSKYSNTGHKLENTSCRLESRKVSGETLHEPYKSMDQRSVSTRSRVGDSLDLIDQDYVLVSGPPVDVSSSSASTSKPNHIPYKSESPPLIPFTSNTASTAPMPIIDATNVNICHVGSLESQSSTPGTSQGSMDIGDTLEQPSSHRMTRIKSLQQCASAITELVHEKVEADRQLEAFSIQLVVLAIWKQALHICHTHAASSMEGSPSQETNRSSRSACKKHGTSDAEEFQDVVSPEGPEYISSEIEREFLRQVEHAEELAKVVEPGSTEMPDAMETIFQAAIAFGRHGGVDELMGDMESATFLYSKAVRLLVFLLVEAPSLILSPPFSLTNSDRYRLRTYIDFLRNRQVYSRSQRIALLKCKDQP</sequence>
<dbReference type="Pfam" id="PF00069">
    <property type="entry name" value="Pkinase"/>
    <property type="match status" value="1"/>
</dbReference>
<evidence type="ECO:0000256" key="8">
    <source>
        <dbReference type="SAM" id="MobiDB-lite"/>
    </source>
</evidence>
<evidence type="ECO:0000256" key="7">
    <source>
        <dbReference type="PROSITE-ProRule" id="PRU10141"/>
    </source>
</evidence>
<keyword evidence="2" id="KW-0808">Transferase</keyword>
<feature type="domain" description="Protein kinase" evidence="9">
    <location>
        <begin position="14"/>
        <end position="281"/>
    </location>
</feature>
<dbReference type="PROSITE" id="PS00107">
    <property type="entry name" value="PROTEIN_KINASE_ATP"/>
    <property type="match status" value="1"/>
</dbReference>
<dbReference type="PROSITE" id="PS50011">
    <property type="entry name" value="PROTEIN_KINASE_DOM"/>
    <property type="match status" value="1"/>
</dbReference>
<feature type="binding site" evidence="7">
    <location>
        <position position="43"/>
    </location>
    <ligand>
        <name>ATP</name>
        <dbReference type="ChEBI" id="CHEBI:30616"/>
    </ligand>
</feature>
<comment type="similarity">
    <text evidence="1">Belongs to the protein kinase superfamily. CAMK Ser/Thr protein kinase family. SNF1 subfamily.</text>
</comment>
<feature type="compositionally biased region" description="Low complexity" evidence="8">
    <location>
        <begin position="427"/>
        <end position="438"/>
    </location>
</feature>
<evidence type="ECO:0000256" key="1">
    <source>
        <dbReference type="ARBA" id="ARBA00006234"/>
    </source>
</evidence>
<evidence type="ECO:0000256" key="4">
    <source>
        <dbReference type="ARBA" id="ARBA00022777"/>
    </source>
</evidence>
<evidence type="ECO:0000259" key="9">
    <source>
        <dbReference type="PROSITE" id="PS50011"/>
    </source>
</evidence>
<dbReference type="PANTHER" id="PTHR24348:SF68">
    <property type="entry name" value="SERINE_THREONINE-PROTEIN KINASE ATG1C"/>
    <property type="match status" value="1"/>
</dbReference>
<dbReference type="InterPro" id="IPR056281">
    <property type="entry name" value="MIT_ATG1a/b/c"/>
</dbReference>
<dbReference type="GO" id="GO:0010506">
    <property type="term" value="P:regulation of autophagy"/>
    <property type="evidence" value="ECO:0007669"/>
    <property type="project" value="InterPro"/>
</dbReference>
<evidence type="ECO:0000313" key="11">
    <source>
        <dbReference type="RefSeq" id="XP_022745055.1"/>
    </source>
</evidence>
<dbReference type="RefSeq" id="XP_022745055.1">
    <property type="nucleotide sequence ID" value="XM_022889320.1"/>
</dbReference>
<dbReference type="AlphaFoldDB" id="A0A6P5YXR0"/>
<organism evidence="10 11">
    <name type="scientific">Durio zibethinus</name>
    <name type="common">Durian</name>
    <dbReference type="NCBI Taxonomy" id="66656"/>
    <lineage>
        <taxon>Eukaryota</taxon>
        <taxon>Viridiplantae</taxon>
        <taxon>Streptophyta</taxon>
        <taxon>Embryophyta</taxon>
        <taxon>Tracheophyta</taxon>
        <taxon>Spermatophyta</taxon>
        <taxon>Magnoliopsida</taxon>
        <taxon>eudicotyledons</taxon>
        <taxon>Gunneridae</taxon>
        <taxon>Pentapetalae</taxon>
        <taxon>rosids</taxon>
        <taxon>malvids</taxon>
        <taxon>Malvales</taxon>
        <taxon>Malvaceae</taxon>
        <taxon>Helicteroideae</taxon>
        <taxon>Durio</taxon>
    </lineage>
</organism>
<keyword evidence="10" id="KW-1185">Reference proteome</keyword>
<evidence type="ECO:0000256" key="2">
    <source>
        <dbReference type="ARBA" id="ARBA00022679"/>
    </source>
</evidence>
<dbReference type="GeneID" id="111295699"/>
<accession>A0A6P5YXR0</accession>
<dbReference type="InterPro" id="IPR008271">
    <property type="entry name" value="Ser/Thr_kinase_AS"/>
</dbReference>
<dbReference type="FunFam" id="1.10.510.10:FF:000571">
    <property type="entry name" value="Maternal embryonic leucine zipper kinase"/>
    <property type="match status" value="1"/>
</dbReference>